<evidence type="ECO:0000313" key="7">
    <source>
        <dbReference type="Proteomes" id="UP001246576"/>
    </source>
</evidence>
<evidence type="ECO:0000256" key="1">
    <source>
        <dbReference type="ARBA" id="ARBA00009437"/>
    </source>
</evidence>
<dbReference type="CDD" id="cd05466">
    <property type="entry name" value="PBP2_LTTR_substrate"/>
    <property type="match status" value="1"/>
</dbReference>
<dbReference type="Proteomes" id="UP001246576">
    <property type="component" value="Unassembled WGS sequence"/>
</dbReference>
<dbReference type="InterPro" id="IPR036388">
    <property type="entry name" value="WH-like_DNA-bd_sf"/>
</dbReference>
<dbReference type="Pfam" id="PF03466">
    <property type="entry name" value="LysR_substrate"/>
    <property type="match status" value="1"/>
</dbReference>
<dbReference type="EMBL" id="JAVLSJ010000005">
    <property type="protein sequence ID" value="MDR9848950.1"/>
    <property type="molecule type" value="Genomic_DNA"/>
</dbReference>
<reference evidence="6" key="1">
    <citation type="submission" date="2023-09" db="EMBL/GenBank/DDBJ databases">
        <title>Description of first Herbaspirillum huttiense subsp. nephrolepsisexaltata and Herbaspirillum huttiense subsp. lycopersicon.</title>
        <authorList>
            <person name="Poudel M."/>
            <person name="Sharma A."/>
            <person name="Goss E."/>
            <person name="Tapia J.H."/>
            <person name="Harmon C.M."/>
            <person name="Jones J.B."/>
        </authorList>
    </citation>
    <scope>NUCLEOTIDE SEQUENCE</scope>
    <source>
        <strain evidence="6">SE1</strain>
    </source>
</reference>
<keyword evidence="4" id="KW-0804">Transcription</keyword>
<dbReference type="Gene3D" id="1.10.10.10">
    <property type="entry name" value="Winged helix-like DNA-binding domain superfamily/Winged helix DNA-binding domain"/>
    <property type="match status" value="1"/>
</dbReference>
<comment type="similarity">
    <text evidence="1">Belongs to the LysR transcriptional regulatory family.</text>
</comment>
<organism evidence="6 7">
    <name type="scientific">Herbaspirillum huttiense subsp. lycopersici</name>
    <dbReference type="NCBI Taxonomy" id="3074428"/>
    <lineage>
        <taxon>Bacteria</taxon>
        <taxon>Pseudomonadati</taxon>
        <taxon>Pseudomonadota</taxon>
        <taxon>Betaproteobacteria</taxon>
        <taxon>Burkholderiales</taxon>
        <taxon>Oxalobacteraceae</taxon>
        <taxon>Herbaspirillum</taxon>
    </lineage>
</organism>
<evidence type="ECO:0000256" key="4">
    <source>
        <dbReference type="ARBA" id="ARBA00023163"/>
    </source>
</evidence>
<dbReference type="InterPro" id="IPR036390">
    <property type="entry name" value="WH_DNA-bd_sf"/>
</dbReference>
<dbReference type="PRINTS" id="PR00039">
    <property type="entry name" value="HTHLYSR"/>
</dbReference>
<dbReference type="PANTHER" id="PTHR30346">
    <property type="entry name" value="TRANSCRIPTIONAL DUAL REGULATOR HCAR-RELATED"/>
    <property type="match status" value="1"/>
</dbReference>
<keyword evidence="2" id="KW-0805">Transcription regulation</keyword>
<keyword evidence="7" id="KW-1185">Reference proteome</keyword>
<name>A0ABU2ELB9_9BURK</name>
<dbReference type="Gene3D" id="3.40.190.290">
    <property type="match status" value="1"/>
</dbReference>
<dbReference type="SUPFAM" id="SSF46785">
    <property type="entry name" value="Winged helix' DNA-binding domain"/>
    <property type="match status" value="1"/>
</dbReference>
<dbReference type="Pfam" id="PF00126">
    <property type="entry name" value="HTH_1"/>
    <property type="match status" value="1"/>
</dbReference>
<dbReference type="InterPro" id="IPR005119">
    <property type="entry name" value="LysR_subst-bd"/>
</dbReference>
<keyword evidence="3" id="KW-0238">DNA-binding</keyword>
<protein>
    <submittedName>
        <fullName evidence="6">LysR family transcriptional regulator</fullName>
    </submittedName>
</protein>
<dbReference type="InterPro" id="IPR000847">
    <property type="entry name" value="LysR_HTH_N"/>
</dbReference>
<dbReference type="PROSITE" id="PS50931">
    <property type="entry name" value="HTH_LYSR"/>
    <property type="match status" value="1"/>
</dbReference>
<gene>
    <name evidence="6" type="ORF">RI048_12025</name>
</gene>
<evidence type="ECO:0000256" key="3">
    <source>
        <dbReference type="ARBA" id="ARBA00023125"/>
    </source>
</evidence>
<dbReference type="PANTHER" id="PTHR30346:SF28">
    <property type="entry name" value="HTH-TYPE TRANSCRIPTIONAL REGULATOR CYNR"/>
    <property type="match status" value="1"/>
</dbReference>
<accession>A0ABU2ELB9</accession>
<evidence type="ECO:0000259" key="5">
    <source>
        <dbReference type="PROSITE" id="PS50931"/>
    </source>
</evidence>
<comment type="caution">
    <text evidence="6">The sequence shown here is derived from an EMBL/GenBank/DDBJ whole genome shotgun (WGS) entry which is preliminary data.</text>
</comment>
<evidence type="ECO:0000313" key="6">
    <source>
        <dbReference type="EMBL" id="MDR9848950.1"/>
    </source>
</evidence>
<dbReference type="RefSeq" id="WP_134134630.1">
    <property type="nucleotide sequence ID" value="NZ_JAVLSJ010000005.1"/>
</dbReference>
<dbReference type="SUPFAM" id="SSF53850">
    <property type="entry name" value="Periplasmic binding protein-like II"/>
    <property type="match status" value="1"/>
</dbReference>
<feature type="domain" description="HTH lysR-type" evidence="5">
    <location>
        <begin position="4"/>
        <end position="61"/>
    </location>
</feature>
<proteinExistence type="inferred from homology"/>
<sequence>MREFNLDHLRTLLAVVDSGSLSNAAAALHLAQPTISLHLRELESRLDIPLLKRNRHGVTVTAGGKILIDYARKLLALADQASEAVGHYRESVQGVVRLGASTGLITHEMPRLLQYMAQHRPELKIELAVTTTAMAMEKLQADELDLALVGATTRHQGLVLTRWRSDPLMAFLPAAWTVPKRVSPAWLARQPLLMNEPGSALHHQTLQWFSRAGFFPRPRIALNNGEAIKGLVAAGYGAAVLPAEAGQSVSSPQIQVRPITPAMERPTFLACKKARTVPPSVKAVMEVLKSKAFIVQNPVHQSA</sequence>
<evidence type="ECO:0000256" key="2">
    <source>
        <dbReference type="ARBA" id="ARBA00023015"/>
    </source>
</evidence>